<proteinExistence type="inferred from homology"/>
<dbReference type="Proteomes" id="UP000028582">
    <property type="component" value="Unassembled WGS sequence"/>
</dbReference>
<dbReference type="EMBL" id="ANJA01003355">
    <property type="protein sequence ID" value="ETO63941.1"/>
    <property type="molecule type" value="Genomic_DNA"/>
</dbReference>
<dbReference type="AlphaFoldDB" id="A0A080ZBD0"/>
<dbReference type="OrthoDB" id="119584at2759"/>
<evidence type="ECO:0000313" key="7">
    <source>
        <dbReference type="Proteomes" id="UP000028582"/>
    </source>
</evidence>
<comment type="domain">
    <text evidence="5">The RxLR-dEER motif acts to carry the protein into the host cell cytoplasm through binding to cell surface phosphatidylinositol-3-phosphate.</text>
</comment>
<name>A0A080ZBD0_PHYNI</name>
<reference evidence="6 7" key="1">
    <citation type="submission" date="2013-11" db="EMBL/GenBank/DDBJ databases">
        <title>The Genome Sequence of Phytophthora parasitica P1976.</title>
        <authorList>
            <consortium name="The Broad Institute Genomics Platform"/>
            <person name="Russ C."/>
            <person name="Tyler B."/>
            <person name="Panabieres F."/>
            <person name="Shan W."/>
            <person name="Tripathy S."/>
            <person name="Grunwald N."/>
            <person name="Machado M."/>
            <person name="Johnson C.S."/>
            <person name="Walker B."/>
            <person name="Young S."/>
            <person name="Zeng Q."/>
            <person name="Gargeya S."/>
            <person name="Fitzgerald M."/>
            <person name="Haas B."/>
            <person name="Abouelleil A."/>
            <person name="Allen A.W."/>
            <person name="Alvarado L."/>
            <person name="Arachchi H.M."/>
            <person name="Berlin A.M."/>
            <person name="Chapman S.B."/>
            <person name="Gainer-Dewar J."/>
            <person name="Goldberg J."/>
            <person name="Griggs A."/>
            <person name="Gujja S."/>
            <person name="Hansen M."/>
            <person name="Howarth C."/>
            <person name="Imamovic A."/>
            <person name="Ireland A."/>
            <person name="Larimer J."/>
            <person name="McCowan C."/>
            <person name="Murphy C."/>
            <person name="Pearson M."/>
            <person name="Poon T.W."/>
            <person name="Priest M."/>
            <person name="Roberts A."/>
            <person name="Saif S."/>
            <person name="Shea T."/>
            <person name="Sisk P."/>
            <person name="Sykes S."/>
            <person name="Wortman J."/>
            <person name="Nusbaum C."/>
            <person name="Birren B."/>
        </authorList>
    </citation>
    <scope>NUCLEOTIDE SEQUENCE [LARGE SCALE GENOMIC DNA]</scope>
    <source>
        <strain evidence="6 7">P1976</strain>
    </source>
</reference>
<dbReference type="Pfam" id="PF16810">
    <property type="entry name" value="RXLR"/>
    <property type="match status" value="1"/>
</dbReference>
<comment type="subcellular location">
    <subcellularLocation>
        <location evidence="1 5">Secreted</location>
    </subcellularLocation>
</comment>
<accession>A0A080ZBD0</accession>
<keyword evidence="4 5" id="KW-0732">Signal</keyword>
<evidence type="ECO:0000256" key="3">
    <source>
        <dbReference type="ARBA" id="ARBA00022525"/>
    </source>
</evidence>
<evidence type="ECO:0000256" key="2">
    <source>
        <dbReference type="ARBA" id="ARBA00010400"/>
    </source>
</evidence>
<comment type="function">
    <text evidence="5">Effector that suppresses plant defense responses during pathogen infection.</text>
</comment>
<evidence type="ECO:0000313" key="6">
    <source>
        <dbReference type="EMBL" id="ETO63941.1"/>
    </source>
</evidence>
<comment type="caution">
    <text evidence="6">The sequence shown here is derived from an EMBL/GenBank/DDBJ whole genome shotgun (WGS) entry which is preliminary data.</text>
</comment>
<evidence type="ECO:0000256" key="5">
    <source>
        <dbReference type="RuleBase" id="RU367124"/>
    </source>
</evidence>
<evidence type="ECO:0000256" key="1">
    <source>
        <dbReference type="ARBA" id="ARBA00004613"/>
    </source>
</evidence>
<protein>
    <recommendedName>
        <fullName evidence="5">RxLR effector protein</fullName>
    </recommendedName>
</protein>
<gene>
    <name evidence="6" type="ORF">F444_18422</name>
</gene>
<feature type="chain" id="PRO_5044961915" description="RxLR effector protein" evidence="5">
    <location>
        <begin position="24"/>
        <end position="131"/>
    </location>
</feature>
<sequence length="131" mass="14747">MRFFFVAAVAVIALISSSTDALAETSNAVNSVNDNQGFARSLRGHTTSTEERSVADILSEVDEEDRAVWTVSYRAWYNAKLTPKQVKTVLGVSQAEMNKVARQLQQLYLGYFSFYTAMEKRKEEKKRLATP</sequence>
<feature type="signal peptide" evidence="5">
    <location>
        <begin position="1"/>
        <end position="23"/>
    </location>
</feature>
<keyword evidence="3 5" id="KW-0964">Secreted</keyword>
<comment type="similarity">
    <text evidence="2 5">Belongs to the RxLR effector family.</text>
</comment>
<dbReference type="InterPro" id="IPR031825">
    <property type="entry name" value="RXLR"/>
</dbReference>
<evidence type="ECO:0000256" key="4">
    <source>
        <dbReference type="ARBA" id="ARBA00022729"/>
    </source>
</evidence>
<organism evidence="6 7">
    <name type="scientific">Phytophthora nicotianae P1976</name>
    <dbReference type="NCBI Taxonomy" id="1317066"/>
    <lineage>
        <taxon>Eukaryota</taxon>
        <taxon>Sar</taxon>
        <taxon>Stramenopiles</taxon>
        <taxon>Oomycota</taxon>
        <taxon>Peronosporomycetes</taxon>
        <taxon>Peronosporales</taxon>
        <taxon>Peronosporaceae</taxon>
        <taxon>Phytophthora</taxon>
    </lineage>
</organism>